<dbReference type="SMART" id="SM00042">
    <property type="entry name" value="CUB"/>
    <property type="match status" value="1"/>
</dbReference>
<dbReference type="PANTHER" id="PTHR22991:SF40">
    <property type="entry name" value="PROTEIN CBG13490"/>
    <property type="match status" value="1"/>
</dbReference>
<feature type="domain" description="CUB" evidence="3">
    <location>
        <begin position="201"/>
        <end position="306"/>
    </location>
</feature>
<organism evidence="5 6">
    <name type="scientific">Pristionchus mayeri</name>
    <dbReference type="NCBI Taxonomy" id="1317129"/>
    <lineage>
        <taxon>Eukaryota</taxon>
        <taxon>Metazoa</taxon>
        <taxon>Ecdysozoa</taxon>
        <taxon>Nematoda</taxon>
        <taxon>Chromadorea</taxon>
        <taxon>Rhabditida</taxon>
        <taxon>Rhabditina</taxon>
        <taxon>Diplogasteromorpha</taxon>
        <taxon>Diplogasteroidea</taxon>
        <taxon>Neodiplogasteridae</taxon>
        <taxon>Pristionchus</taxon>
    </lineage>
</organism>
<evidence type="ECO:0000313" key="5">
    <source>
        <dbReference type="EMBL" id="GMR51562.1"/>
    </source>
</evidence>
<sequence length="308" mass="33951">KKWEWADGTKLDYKPPKDYYNADLDRECFDGVAWEFSEDGTWTYGAGDSWIPAIFFCTTQLEQPVPENAGCDEEDEVCYPVVEVGESWQDAEGTCQRFGADLASIHNQQENSFVRRQAVSTGAVNGVFIGAKADKDGQFQWIDGTPMDYKNFAPGFPKKNFGDCIAMDTTSTSGQWMNIDCNTQLPVACVIKKGENDGPTCTGEDYAEGAIFTSPGYPFSASTPCDYFLSVPTGKKVQLEIINLESNGCCDFVTLHDAYLGGGQLEKLSGILVNQTYTSPTNLMRITWAPDGGVNIRGVMMTYKAVDW</sequence>
<dbReference type="InterPro" id="IPR018378">
    <property type="entry name" value="C-type_lectin_CS"/>
</dbReference>
<dbReference type="AlphaFoldDB" id="A0AAN5CWY0"/>
<dbReference type="Gene3D" id="3.10.100.10">
    <property type="entry name" value="Mannose-Binding Protein A, subunit A"/>
    <property type="match status" value="1"/>
</dbReference>
<feature type="domain" description="C-type lectin" evidence="4">
    <location>
        <begin position="74"/>
        <end position="190"/>
    </location>
</feature>
<dbReference type="Pfam" id="PF00059">
    <property type="entry name" value="Lectin_C"/>
    <property type="match status" value="1"/>
</dbReference>
<keyword evidence="1" id="KW-1015">Disulfide bond</keyword>
<dbReference type="InterPro" id="IPR050976">
    <property type="entry name" value="Snaclec"/>
</dbReference>
<dbReference type="PROSITE" id="PS01180">
    <property type="entry name" value="CUB"/>
    <property type="match status" value="1"/>
</dbReference>
<dbReference type="SMART" id="SM00034">
    <property type="entry name" value="CLECT"/>
    <property type="match status" value="1"/>
</dbReference>
<feature type="non-terminal residue" evidence="5">
    <location>
        <position position="1"/>
    </location>
</feature>
<dbReference type="InterPro" id="IPR016187">
    <property type="entry name" value="CTDL_fold"/>
</dbReference>
<dbReference type="InterPro" id="IPR000859">
    <property type="entry name" value="CUB_dom"/>
</dbReference>
<dbReference type="PANTHER" id="PTHR22991">
    <property type="entry name" value="PROTEIN CBG13490"/>
    <property type="match status" value="1"/>
</dbReference>
<dbReference type="Proteomes" id="UP001328107">
    <property type="component" value="Unassembled WGS sequence"/>
</dbReference>
<gene>
    <name evidence="5" type="ORF">PMAYCL1PPCAC_21757</name>
</gene>
<dbReference type="SUPFAM" id="SSF56436">
    <property type="entry name" value="C-type lectin-like"/>
    <property type="match status" value="1"/>
</dbReference>
<evidence type="ECO:0000313" key="6">
    <source>
        <dbReference type="Proteomes" id="UP001328107"/>
    </source>
</evidence>
<dbReference type="EMBL" id="BTRK01000005">
    <property type="protein sequence ID" value="GMR51562.1"/>
    <property type="molecule type" value="Genomic_DNA"/>
</dbReference>
<comment type="caution">
    <text evidence="2">Lacks conserved residue(s) required for the propagation of feature annotation.</text>
</comment>
<dbReference type="PROSITE" id="PS00615">
    <property type="entry name" value="C_TYPE_LECTIN_1"/>
    <property type="match status" value="1"/>
</dbReference>
<accession>A0AAN5CWY0</accession>
<protein>
    <recommendedName>
        <fullName evidence="7">CUB domain-containing protein</fullName>
    </recommendedName>
</protein>
<reference evidence="6" key="1">
    <citation type="submission" date="2022-10" db="EMBL/GenBank/DDBJ databases">
        <title>Genome assembly of Pristionchus species.</title>
        <authorList>
            <person name="Yoshida K."/>
            <person name="Sommer R.J."/>
        </authorList>
    </citation>
    <scope>NUCLEOTIDE SEQUENCE [LARGE SCALE GENOMIC DNA]</scope>
    <source>
        <strain evidence="6">RS5460</strain>
    </source>
</reference>
<dbReference type="CDD" id="cd00037">
    <property type="entry name" value="CLECT"/>
    <property type="match status" value="1"/>
</dbReference>
<dbReference type="CDD" id="cd00041">
    <property type="entry name" value="CUB"/>
    <property type="match status" value="1"/>
</dbReference>
<dbReference type="Pfam" id="PF00431">
    <property type="entry name" value="CUB"/>
    <property type="match status" value="1"/>
</dbReference>
<evidence type="ECO:0000259" key="4">
    <source>
        <dbReference type="PROSITE" id="PS50041"/>
    </source>
</evidence>
<dbReference type="PROSITE" id="PS50041">
    <property type="entry name" value="C_TYPE_LECTIN_2"/>
    <property type="match status" value="1"/>
</dbReference>
<evidence type="ECO:0000256" key="1">
    <source>
        <dbReference type="ARBA" id="ARBA00023157"/>
    </source>
</evidence>
<dbReference type="SUPFAM" id="SSF49854">
    <property type="entry name" value="Spermadhesin, CUB domain"/>
    <property type="match status" value="1"/>
</dbReference>
<name>A0AAN5CWY0_9BILA</name>
<evidence type="ECO:0000259" key="3">
    <source>
        <dbReference type="PROSITE" id="PS01180"/>
    </source>
</evidence>
<dbReference type="Gene3D" id="2.60.120.290">
    <property type="entry name" value="Spermadhesin, CUB domain"/>
    <property type="match status" value="1"/>
</dbReference>
<dbReference type="InterPro" id="IPR016186">
    <property type="entry name" value="C-type_lectin-like/link_sf"/>
</dbReference>
<proteinExistence type="predicted"/>
<keyword evidence="6" id="KW-1185">Reference proteome</keyword>
<evidence type="ECO:0000256" key="2">
    <source>
        <dbReference type="PROSITE-ProRule" id="PRU00059"/>
    </source>
</evidence>
<comment type="caution">
    <text evidence="5">The sequence shown here is derived from an EMBL/GenBank/DDBJ whole genome shotgun (WGS) entry which is preliminary data.</text>
</comment>
<dbReference type="InterPro" id="IPR035914">
    <property type="entry name" value="Sperma_CUB_dom_sf"/>
</dbReference>
<dbReference type="InterPro" id="IPR001304">
    <property type="entry name" value="C-type_lectin-like"/>
</dbReference>
<evidence type="ECO:0008006" key="7">
    <source>
        <dbReference type="Google" id="ProtNLM"/>
    </source>
</evidence>